<organism evidence="2 3">
    <name type="scientific">Symbiodinium pilosum</name>
    <name type="common">Dinoflagellate</name>
    <dbReference type="NCBI Taxonomy" id="2952"/>
    <lineage>
        <taxon>Eukaryota</taxon>
        <taxon>Sar</taxon>
        <taxon>Alveolata</taxon>
        <taxon>Dinophyceae</taxon>
        <taxon>Suessiales</taxon>
        <taxon>Symbiodiniaceae</taxon>
        <taxon>Symbiodinium</taxon>
    </lineage>
</organism>
<dbReference type="InterPro" id="IPR007216">
    <property type="entry name" value="CNOT9"/>
</dbReference>
<evidence type="ECO:0000313" key="2">
    <source>
        <dbReference type="EMBL" id="CAE7223990.1"/>
    </source>
</evidence>
<dbReference type="PANTHER" id="PTHR12262">
    <property type="entry name" value="CCR4-NOT TRANSCRIPTION COMPLEX SUBUNIT 9"/>
    <property type="match status" value="1"/>
</dbReference>
<dbReference type="GO" id="GO:0030014">
    <property type="term" value="C:CCR4-NOT complex"/>
    <property type="evidence" value="ECO:0007669"/>
    <property type="project" value="InterPro"/>
</dbReference>
<accession>A0A812KHB6</accession>
<dbReference type="EMBL" id="CAJNIZ010003604">
    <property type="protein sequence ID" value="CAE7223990.1"/>
    <property type="molecule type" value="Genomic_DNA"/>
</dbReference>
<sequence length="149" mass="17099">EGGTESCRTRAAMLLRTLLLRSEVLMYVCDSADRFYSVAKSLTRAMEFVARSSSTILFSPLVACYGCLIQNQRARRVLSQCLPASLQEDPMIDPVLLRLPLVLRNVLAEDQETRRVLATFLQDVKMEQGRDWHDISPRKREPPTRLWPF</sequence>
<feature type="chain" id="PRO_5032476807" evidence="1">
    <location>
        <begin position="27"/>
        <end position="149"/>
    </location>
</feature>
<dbReference type="GO" id="GO:0006402">
    <property type="term" value="P:mRNA catabolic process"/>
    <property type="evidence" value="ECO:0007669"/>
    <property type="project" value="InterPro"/>
</dbReference>
<feature type="signal peptide" evidence="1">
    <location>
        <begin position="1"/>
        <end position="26"/>
    </location>
</feature>
<keyword evidence="3" id="KW-1185">Reference proteome</keyword>
<proteinExistence type="predicted"/>
<evidence type="ECO:0000313" key="3">
    <source>
        <dbReference type="Proteomes" id="UP000649617"/>
    </source>
</evidence>
<keyword evidence="1" id="KW-0732">Signal</keyword>
<dbReference type="Proteomes" id="UP000649617">
    <property type="component" value="Unassembled WGS sequence"/>
</dbReference>
<gene>
    <name evidence="2" type="primary">cnot9</name>
    <name evidence="2" type="ORF">SPIL2461_LOCUS3073</name>
</gene>
<evidence type="ECO:0000256" key="1">
    <source>
        <dbReference type="SAM" id="SignalP"/>
    </source>
</evidence>
<name>A0A812KHB6_SYMPI</name>
<dbReference type="Gene3D" id="1.25.10.10">
    <property type="entry name" value="Leucine-rich Repeat Variant"/>
    <property type="match status" value="1"/>
</dbReference>
<dbReference type="Pfam" id="PF04078">
    <property type="entry name" value="Rcd1"/>
    <property type="match status" value="1"/>
</dbReference>
<reference evidence="2" key="1">
    <citation type="submission" date="2021-02" db="EMBL/GenBank/DDBJ databases">
        <authorList>
            <person name="Dougan E. K."/>
            <person name="Rhodes N."/>
            <person name="Thang M."/>
            <person name="Chan C."/>
        </authorList>
    </citation>
    <scope>NUCLEOTIDE SEQUENCE</scope>
</reference>
<comment type="caution">
    <text evidence="2">The sequence shown here is derived from an EMBL/GenBank/DDBJ whole genome shotgun (WGS) entry which is preliminary data.</text>
</comment>
<protein>
    <submittedName>
        <fullName evidence="2">Cnot9 protein</fullName>
    </submittedName>
</protein>
<feature type="non-terminal residue" evidence="2">
    <location>
        <position position="1"/>
    </location>
</feature>
<dbReference type="AlphaFoldDB" id="A0A812KHB6"/>
<dbReference type="InterPro" id="IPR011989">
    <property type="entry name" value="ARM-like"/>
</dbReference>